<evidence type="ECO:0000256" key="3">
    <source>
        <dbReference type="ARBA" id="ARBA00003215"/>
    </source>
</evidence>
<comment type="catalytic activity">
    <reaction evidence="11">
        <text>S-methyl-5'-thioadenosine + phosphate = 5-(methylsulfanyl)-alpha-D-ribose 1-phosphate + adenine</text>
        <dbReference type="Rhea" id="RHEA:11852"/>
        <dbReference type="ChEBI" id="CHEBI:16708"/>
        <dbReference type="ChEBI" id="CHEBI:17509"/>
        <dbReference type="ChEBI" id="CHEBI:43474"/>
        <dbReference type="ChEBI" id="CHEBI:58533"/>
        <dbReference type="EC" id="2.4.2.28"/>
    </reaction>
    <physiologicalReaction direction="left-to-right" evidence="11">
        <dbReference type="Rhea" id="RHEA:11853"/>
    </physiologicalReaction>
</comment>
<evidence type="ECO:0000256" key="8">
    <source>
        <dbReference type="ARBA" id="ARBA00022833"/>
    </source>
</evidence>
<dbReference type="SUPFAM" id="SSF64438">
    <property type="entry name" value="CNF1/YfiH-like putative cysteine hydrolases"/>
    <property type="match status" value="1"/>
</dbReference>
<dbReference type="OrthoDB" id="4279at2"/>
<reference evidence="13 14" key="1">
    <citation type="submission" date="2018-12" db="EMBL/GenBank/DDBJ databases">
        <authorList>
            <person name="Sun L."/>
            <person name="Chen Z."/>
        </authorList>
    </citation>
    <scope>NUCLEOTIDE SEQUENCE [LARGE SCALE GENOMIC DNA]</scope>
    <source>
        <strain evidence="13 14">3-5-3</strain>
    </source>
</reference>
<keyword evidence="5" id="KW-0808">Transferase</keyword>
<evidence type="ECO:0000313" key="13">
    <source>
        <dbReference type="EMBL" id="RUT36368.1"/>
    </source>
</evidence>
<comment type="catalytic activity">
    <reaction evidence="10">
        <text>adenosine + phosphate = alpha-D-ribose 1-phosphate + adenine</text>
        <dbReference type="Rhea" id="RHEA:27642"/>
        <dbReference type="ChEBI" id="CHEBI:16335"/>
        <dbReference type="ChEBI" id="CHEBI:16708"/>
        <dbReference type="ChEBI" id="CHEBI:43474"/>
        <dbReference type="ChEBI" id="CHEBI:57720"/>
        <dbReference type="EC" id="2.4.2.1"/>
    </reaction>
    <physiologicalReaction direction="left-to-right" evidence="10">
        <dbReference type="Rhea" id="RHEA:27643"/>
    </physiologicalReaction>
</comment>
<evidence type="ECO:0000256" key="7">
    <source>
        <dbReference type="ARBA" id="ARBA00022801"/>
    </source>
</evidence>
<evidence type="ECO:0000256" key="4">
    <source>
        <dbReference type="ARBA" id="ARBA00007353"/>
    </source>
</evidence>
<gene>
    <name evidence="13" type="primary">pgeF</name>
    <name evidence="13" type="ORF">EJP77_05165</name>
</gene>
<name>A0A3S1DDD6_9BACL</name>
<evidence type="ECO:0000256" key="5">
    <source>
        <dbReference type="ARBA" id="ARBA00022679"/>
    </source>
</evidence>
<evidence type="ECO:0000313" key="14">
    <source>
        <dbReference type="Proteomes" id="UP000272464"/>
    </source>
</evidence>
<comment type="cofactor">
    <cofactor evidence="2">
        <name>Zn(2+)</name>
        <dbReference type="ChEBI" id="CHEBI:29105"/>
    </cofactor>
</comment>
<dbReference type="PANTHER" id="PTHR30616:SF2">
    <property type="entry name" value="PURINE NUCLEOSIDE PHOSPHORYLASE LACC1"/>
    <property type="match status" value="1"/>
</dbReference>
<organism evidence="13 14">
    <name type="scientific">Paenibacillus zeisoli</name>
    <dbReference type="NCBI Taxonomy" id="2496267"/>
    <lineage>
        <taxon>Bacteria</taxon>
        <taxon>Bacillati</taxon>
        <taxon>Bacillota</taxon>
        <taxon>Bacilli</taxon>
        <taxon>Bacillales</taxon>
        <taxon>Paenibacillaceae</taxon>
        <taxon>Paenibacillus</taxon>
    </lineage>
</organism>
<comment type="catalytic activity">
    <reaction evidence="9">
        <text>adenosine + H2O + H(+) = inosine + NH4(+)</text>
        <dbReference type="Rhea" id="RHEA:24408"/>
        <dbReference type="ChEBI" id="CHEBI:15377"/>
        <dbReference type="ChEBI" id="CHEBI:15378"/>
        <dbReference type="ChEBI" id="CHEBI:16335"/>
        <dbReference type="ChEBI" id="CHEBI:17596"/>
        <dbReference type="ChEBI" id="CHEBI:28938"/>
        <dbReference type="EC" id="3.5.4.4"/>
    </reaction>
    <physiologicalReaction direction="left-to-right" evidence="9">
        <dbReference type="Rhea" id="RHEA:24409"/>
    </physiologicalReaction>
</comment>
<comment type="caution">
    <text evidence="13">The sequence shown here is derived from an EMBL/GenBank/DDBJ whole genome shotgun (WGS) entry which is preliminary data.</text>
</comment>
<dbReference type="AlphaFoldDB" id="A0A3S1DDD6"/>
<dbReference type="InterPro" id="IPR003730">
    <property type="entry name" value="Cu_polyphenol_OxRdtase"/>
</dbReference>
<dbReference type="Gene3D" id="3.60.140.10">
    <property type="entry name" value="CNF1/YfiH-like putative cysteine hydrolases"/>
    <property type="match status" value="1"/>
</dbReference>
<keyword evidence="6" id="KW-0479">Metal-binding</keyword>
<evidence type="ECO:0000256" key="1">
    <source>
        <dbReference type="ARBA" id="ARBA00000553"/>
    </source>
</evidence>
<dbReference type="NCBIfam" id="TIGR00726">
    <property type="entry name" value="peptidoglycan editing factor PgeF"/>
    <property type="match status" value="1"/>
</dbReference>
<comment type="function">
    <text evidence="3">Purine nucleoside enzyme that catalyzes the phosphorolysis of adenosine and inosine nucleosides, yielding D-ribose 1-phosphate and the respective free bases, adenine and hypoxanthine. Also catalyzes the phosphorolysis of S-methyl-5'-thioadenosine into adenine and S-methyl-5-thio-alpha-D-ribose 1-phosphate. Also has adenosine deaminase activity.</text>
</comment>
<dbReference type="EMBL" id="RZNX01000001">
    <property type="protein sequence ID" value="RUT36368.1"/>
    <property type="molecule type" value="Genomic_DNA"/>
</dbReference>
<comment type="catalytic activity">
    <reaction evidence="1">
        <text>inosine + phosphate = alpha-D-ribose 1-phosphate + hypoxanthine</text>
        <dbReference type="Rhea" id="RHEA:27646"/>
        <dbReference type="ChEBI" id="CHEBI:17368"/>
        <dbReference type="ChEBI" id="CHEBI:17596"/>
        <dbReference type="ChEBI" id="CHEBI:43474"/>
        <dbReference type="ChEBI" id="CHEBI:57720"/>
        <dbReference type="EC" id="2.4.2.1"/>
    </reaction>
    <physiologicalReaction direction="left-to-right" evidence="1">
        <dbReference type="Rhea" id="RHEA:27647"/>
    </physiologicalReaction>
</comment>
<dbReference type="CDD" id="cd16833">
    <property type="entry name" value="YfiH"/>
    <property type="match status" value="1"/>
</dbReference>
<evidence type="ECO:0000256" key="11">
    <source>
        <dbReference type="ARBA" id="ARBA00049893"/>
    </source>
</evidence>
<evidence type="ECO:0000256" key="12">
    <source>
        <dbReference type="RuleBase" id="RU361274"/>
    </source>
</evidence>
<evidence type="ECO:0000256" key="2">
    <source>
        <dbReference type="ARBA" id="ARBA00001947"/>
    </source>
</evidence>
<dbReference type="RefSeq" id="WP_127198061.1">
    <property type="nucleotide sequence ID" value="NZ_RZNX01000001.1"/>
</dbReference>
<dbReference type="InterPro" id="IPR011324">
    <property type="entry name" value="Cytotoxic_necrot_fac-like_cat"/>
</dbReference>
<dbReference type="Proteomes" id="UP000272464">
    <property type="component" value="Unassembled WGS sequence"/>
</dbReference>
<evidence type="ECO:0000256" key="9">
    <source>
        <dbReference type="ARBA" id="ARBA00047989"/>
    </source>
</evidence>
<dbReference type="GO" id="GO:0016787">
    <property type="term" value="F:hydrolase activity"/>
    <property type="evidence" value="ECO:0007669"/>
    <property type="project" value="UniProtKB-KW"/>
</dbReference>
<dbReference type="InterPro" id="IPR038371">
    <property type="entry name" value="Cu_polyphenol_OxRdtase_sf"/>
</dbReference>
<protein>
    <recommendedName>
        <fullName evidence="12">Purine nucleoside phosphorylase</fullName>
    </recommendedName>
</protein>
<keyword evidence="7" id="KW-0378">Hydrolase</keyword>
<evidence type="ECO:0000256" key="10">
    <source>
        <dbReference type="ARBA" id="ARBA00048968"/>
    </source>
</evidence>
<evidence type="ECO:0000256" key="6">
    <source>
        <dbReference type="ARBA" id="ARBA00022723"/>
    </source>
</evidence>
<comment type="similarity">
    <text evidence="4 12">Belongs to the purine nucleoside phosphorylase YfiH/LACC1 family.</text>
</comment>
<dbReference type="Pfam" id="PF02578">
    <property type="entry name" value="Cu-oxidase_4"/>
    <property type="match status" value="1"/>
</dbReference>
<sequence>MEPFVRVNIKDGEPERLIIRSWEDAFPELSVGFTGRGGGAGASPYESLNLALHVEDDPDVVVENRARLAQAVGFSFDSWTCGEQVHDTRVGVVGTEHRGRGRLDRTSSFEDTDGLITDVQGVLLTSFYADCVPLYFFDPAHHAVGLAHAGWKGTVQQIALQMVQKMETEYGSRRDELRAAIGPSIGSCCYEVDDHVMSKVRDIVPAEAQPELVAKVTSASVNPGKSMLNLKELNRIIMIKAGILPSHIECTSWCTSCNTDLFFSYRKEKGVTGRMASWIGMKER</sequence>
<dbReference type="GO" id="GO:0017061">
    <property type="term" value="F:S-methyl-5-thioadenosine phosphorylase activity"/>
    <property type="evidence" value="ECO:0007669"/>
    <property type="project" value="UniProtKB-EC"/>
</dbReference>
<dbReference type="PANTHER" id="PTHR30616">
    <property type="entry name" value="UNCHARACTERIZED PROTEIN YFIH"/>
    <property type="match status" value="1"/>
</dbReference>
<dbReference type="GO" id="GO:0005507">
    <property type="term" value="F:copper ion binding"/>
    <property type="evidence" value="ECO:0007669"/>
    <property type="project" value="TreeGrafter"/>
</dbReference>
<accession>A0A3S1DDD6</accession>
<keyword evidence="8" id="KW-0862">Zinc</keyword>
<keyword evidence="14" id="KW-1185">Reference proteome</keyword>
<proteinExistence type="inferred from homology"/>